<reference evidence="6 7" key="1">
    <citation type="journal article" date="2019" name="Int. J. Syst. Evol. Microbiol.">
        <title>The Global Catalogue of Microorganisms (GCM) 10K type strain sequencing project: providing services to taxonomists for standard genome sequencing and annotation.</title>
        <authorList>
            <consortium name="The Broad Institute Genomics Platform"/>
            <consortium name="The Broad Institute Genome Sequencing Center for Infectious Disease"/>
            <person name="Wu L."/>
            <person name="Ma J."/>
        </authorList>
    </citation>
    <scope>NUCLEOTIDE SEQUENCE [LARGE SCALE GENOMIC DNA]</scope>
    <source>
        <strain evidence="6 7">JCM 14942</strain>
    </source>
</reference>
<evidence type="ECO:0000256" key="4">
    <source>
        <dbReference type="ARBA" id="ARBA00038054"/>
    </source>
</evidence>
<evidence type="ECO:0000313" key="6">
    <source>
        <dbReference type="EMBL" id="GAA1511906.1"/>
    </source>
</evidence>
<dbReference type="Proteomes" id="UP001500842">
    <property type="component" value="Unassembled WGS sequence"/>
</dbReference>
<evidence type="ECO:0000256" key="1">
    <source>
        <dbReference type="ARBA" id="ARBA00001917"/>
    </source>
</evidence>
<organism evidence="6 7">
    <name type="scientific">Nocardioides humi</name>
    <dbReference type="NCBI Taxonomy" id="449461"/>
    <lineage>
        <taxon>Bacteria</taxon>
        <taxon>Bacillati</taxon>
        <taxon>Actinomycetota</taxon>
        <taxon>Actinomycetes</taxon>
        <taxon>Propionibacteriales</taxon>
        <taxon>Nocardioidaceae</taxon>
        <taxon>Nocardioides</taxon>
    </lineage>
</organism>
<protein>
    <submittedName>
        <fullName evidence="6">Flavin reductase family protein</fullName>
    </submittedName>
</protein>
<dbReference type="Gene3D" id="2.30.110.10">
    <property type="entry name" value="Electron Transport, Fmn-binding Protein, Chain A"/>
    <property type="match status" value="1"/>
</dbReference>
<proteinExistence type="inferred from homology"/>
<dbReference type="InterPro" id="IPR002563">
    <property type="entry name" value="Flavin_Rdtase-like_dom"/>
</dbReference>
<gene>
    <name evidence="6" type="ORF">GCM10009788_15540</name>
</gene>
<comment type="cofactor">
    <cofactor evidence="1">
        <name>FMN</name>
        <dbReference type="ChEBI" id="CHEBI:58210"/>
    </cofactor>
</comment>
<dbReference type="PANTHER" id="PTHR33798:SF5">
    <property type="entry name" value="FLAVIN REDUCTASE LIKE DOMAIN-CONTAINING PROTEIN"/>
    <property type="match status" value="1"/>
</dbReference>
<keyword evidence="3" id="KW-0288">FMN</keyword>
<dbReference type="SMART" id="SM00903">
    <property type="entry name" value="Flavin_Reduct"/>
    <property type="match status" value="1"/>
</dbReference>
<dbReference type="EMBL" id="BAAAOR010000012">
    <property type="protein sequence ID" value="GAA1511906.1"/>
    <property type="molecule type" value="Genomic_DNA"/>
</dbReference>
<dbReference type="InterPro" id="IPR012349">
    <property type="entry name" value="Split_barrel_FMN-bd"/>
</dbReference>
<evidence type="ECO:0000313" key="7">
    <source>
        <dbReference type="Proteomes" id="UP001500842"/>
    </source>
</evidence>
<comment type="caution">
    <text evidence="6">The sequence shown here is derived from an EMBL/GenBank/DDBJ whole genome shotgun (WGS) entry which is preliminary data.</text>
</comment>
<evidence type="ECO:0000256" key="3">
    <source>
        <dbReference type="ARBA" id="ARBA00022643"/>
    </source>
</evidence>
<comment type="similarity">
    <text evidence="4">Belongs to the flavoredoxin family.</text>
</comment>
<evidence type="ECO:0000256" key="2">
    <source>
        <dbReference type="ARBA" id="ARBA00022630"/>
    </source>
</evidence>
<feature type="domain" description="Flavin reductase like" evidence="5">
    <location>
        <begin position="28"/>
        <end position="174"/>
    </location>
</feature>
<accession>A0ABN2A5J0</accession>
<keyword evidence="2" id="KW-0285">Flavoprotein</keyword>
<evidence type="ECO:0000259" key="5">
    <source>
        <dbReference type="SMART" id="SM00903"/>
    </source>
</evidence>
<dbReference type="PANTHER" id="PTHR33798">
    <property type="entry name" value="FLAVOPROTEIN OXYGENASE"/>
    <property type="match status" value="1"/>
</dbReference>
<dbReference type="Pfam" id="PF01613">
    <property type="entry name" value="Flavin_Reduct"/>
    <property type="match status" value="1"/>
</dbReference>
<dbReference type="SUPFAM" id="SSF50475">
    <property type="entry name" value="FMN-binding split barrel"/>
    <property type="match status" value="1"/>
</dbReference>
<keyword evidence="7" id="KW-1185">Reference proteome</keyword>
<sequence>MIVAMGHDHVVLRPGESGVNAYRLLTELVVPRPIAWVSSVSAEGVGNLAPHSFFTVASADPPIVQFTSVGAKDTLRNVRESGEFTISLATRALIDDVNATSAPYPREVDEAAAVGVAMAPSAVVVPPRVAASPASLECRLHDTLPLGDSVLVFGDVVAVTVDPEVLVDGRPAFDLLAPLSRLGGSAWGLPGAVVTRPRPR</sequence>
<name>A0ABN2A5J0_9ACTN</name>